<proteinExistence type="predicted"/>
<evidence type="ECO:0000313" key="2">
    <source>
        <dbReference type="Proteomes" id="UP000242287"/>
    </source>
</evidence>
<keyword evidence="2" id="KW-1185">Reference proteome</keyword>
<dbReference type="AlphaFoldDB" id="A0A2A9NR41"/>
<organism evidence="1 2">
    <name type="scientific">Amanita thiersii Skay4041</name>
    <dbReference type="NCBI Taxonomy" id="703135"/>
    <lineage>
        <taxon>Eukaryota</taxon>
        <taxon>Fungi</taxon>
        <taxon>Dikarya</taxon>
        <taxon>Basidiomycota</taxon>
        <taxon>Agaricomycotina</taxon>
        <taxon>Agaricomycetes</taxon>
        <taxon>Agaricomycetidae</taxon>
        <taxon>Agaricales</taxon>
        <taxon>Pluteineae</taxon>
        <taxon>Amanitaceae</taxon>
        <taxon>Amanita</taxon>
    </lineage>
</organism>
<dbReference type="EMBL" id="KZ301973">
    <property type="protein sequence ID" value="PFH53435.1"/>
    <property type="molecule type" value="Genomic_DNA"/>
</dbReference>
<reference evidence="1 2" key="1">
    <citation type="submission" date="2014-02" db="EMBL/GenBank/DDBJ databases">
        <title>Transposable element dynamics among asymbiotic and ectomycorrhizal Amanita fungi.</title>
        <authorList>
            <consortium name="DOE Joint Genome Institute"/>
            <person name="Hess J."/>
            <person name="Skrede I."/>
            <person name="Wolfe B."/>
            <person name="LaButti K."/>
            <person name="Ohm R.A."/>
            <person name="Grigoriev I.V."/>
            <person name="Pringle A."/>
        </authorList>
    </citation>
    <scope>NUCLEOTIDE SEQUENCE [LARGE SCALE GENOMIC DNA]</scope>
    <source>
        <strain evidence="1 2">SKay4041</strain>
    </source>
</reference>
<protein>
    <submittedName>
        <fullName evidence="1">Uncharacterized protein</fullName>
    </submittedName>
</protein>
<sequence length="213" mass="23772">MDFVANEIVNTYIRAGYYIVGASIPVRINNLTVMKDIPYTPCTKWSDCRVIDCPYRHDYWLYAPHIYTNAYSGAFAWWEATKIGQPVERNGTTYFPLTPSFQNDSSCNYGNVTSDQSNASTADLMSKDKEPPLSVRICSGWLFFRLMKLINFLSAAKQSRAYDDNQIIGNAGKRRATITAMGAGYSDVTLREVGLLVQANIGGSMARRASIVT</sequence>
<dbReference type="Proteomes" id="UP000242287">
    <property type="component" value="Unassembled WGS sequence"/>
</dbReference>
<gene>
    <name evidence="1" type="ORF">AMATHDRAFT_45325</name>
</gene>
<accession>A0A2A9NR41</accession>
<evidence type="ECO:0000313" key="1">
    <source>
        <dbReference type="EMBL" id="PFH53435.1"/>
    </source>
</evidence>
<name>A0A2A9NR41_9AGAR</name>